<dbReference type="InterPro" id="IPR010036">
    <property type="entry name" value="MDP_1_eu_arc"/>
</dbReference>
<organism evidence="1 2">
    <name type="scientific">Serendipita vermifera MAFF 305830</name>
    <dbReference type="NCBI Taxonomy" id="933852"/>
    <lineage>
        <taxon>Eukaryota</taxon>
        <taxon>Fungi</taxon>
        <taxon>Dikarya</taxon>
        <taxon>Basidiomycota</taxon>
        <taxon>Agaricomycotina</taxon>
        <taxon>Agaricomycetes</taxon>
        <taxon>Sebacinales</taxon>
        <taxon>Serendipitaceae</taxon>
        <taxon>Serendipita</taxon>
    </lineage>
</organism>
<keyword evidence="2" id="KW-1185">Reference proteome</keyword>
<name>A0A0C3B0U3_SERVB</name>
<reference evidence="2" key="2">
    <citation type="submission" date="2015-01" db="EMBL/GenBank/DDBJ databases">
        <title>Evolutionary Origins and Diversification of the Mycorrhizal Mutualists.</title>
        <authorList>
            <consortium name="DOE Joint Genome Institute"/>
            <consortium name="Mycorrhizal Genomics Consortium"/>
            <person name="Kohler A."/>
            <person name="Kuo A."/>
            <person name="Nagy L.G."/>
            <person name="Floudas D."/>
            <person name="Copeland A."/>
            <person name="Barry K.W."/>
            <person name="Cichocki N."/>
            <person name="Veneault-Fourrey C."/>
            <person name="LaButti K."/>
            <person name="Lindquist E.A."/>
            <person name="Lipzen A."/>
            <person name="Lundell T."/>
            <person name="Morin E."/>
            <person name="Murat C."/>
            <person name="Riley R."/>
            <person name="Ohm R."/>
            <person name="Sun H."/>
            <person name="Tunlid A."/>
            <person name="Henrissat B."/>
            <person name="Grigoriev I.V."/>
            <person name="Hibbett D.S."/>
            <person name="Martin F."/>
        </authorList>
    </citation>
    <scope>NUCLEOTIDE SEQUENCE [LARGE SCALE GENOMIC DNA]</scope>
    <source>
        <strain evidence="2">MAFF 305830</strain>
    </source>
</reference>
<dbReference type="STRING" id="933852.A0A0C3B0U3"/>
<dbReference type="OrthoDB" id="2865258at2759"/>
<dbReference type="InterPro" id="IPR036412">
    <property type="entry name" value="HAD-like_sf"/>
</dbReference>
<dbReference type="SFLD" id="SFLDS00003">
    <property type="entry name" value="Haloacid_Dehalogenase"/>
    <property type="match status" value="1"/>
</dbReference>
<dbReference type="PANTHER" id="PTHR17901">
    <property type="entry name" value="MAGNESIUM-DEPENDENT PHOSPHATASE 1 MDP1"/>
    <property type="match status" value="1"/>
</dbReference>
<protein>
    <recommendedName>
        <fullName evidence="3">Magnesium-dependent phosphatase-1</fullName>
    </recommendedName>
</protein>
<dbReference type="SFLD" id="SFLDG01129">
    <property type="entry name" value="C1.5:_HAD__Beta-PGM__Phosphata"/>
    <property type="match status" value="1"/>
</dbReference>
<dbReference type="Pfam" id="PF12689">
    <property type="entry name" value="Acid_PPase"/>
    <property type="match status" value="1"/>
</dbReference>
<evidence type="ECO:0008006" key="3">
    <source>
        <dbReference type="Google" id="ProtNLM"/>
    </source>
</evidence>
<dbReference type="InterPro" id="IPR023214">
    <property type="entry name" value="HAD_sf"/>
</dbReference>
<dbReference type="SUPFAM" id="SSF56784">
    <property type="entry name" value="HAD-like"/>
    <property type="match status" value="1"/>
</dbReference>
<dbReference type="HOGENOM" id="CLU_071162_0_0_1"/>
<gene>
    <name evidence="1" type="ORF">M408DRAFT_21907</name>
</gene>
<reference evidence="1 2" key="1">
    <citation type="submission" date="2014-04" db="EMBL/GenBank/DDBJ databases">
        <authorList>
            <consortium name="DOE Joint Genome Institute"/>
            <person name="Kuo A."/>
            <person name="Zuccaro A."/>
            <person name="Kohler A."/>
            <person name="Nagy L.G."/>
            <person name="Floudas D."/>
            <person name="Copeland A."/>
            <person name="Barry K.W."/>
            <person name="Cichocki N."/>
            <person name="Veneault-Fourrey C."/>
            <person name="LaButti K."/>
            <person name="Lindquist E.A."/>
            <person name="Lipzen A."/>
            <person name="Lundell T."/>
            <person name="Morin E."/>
            <person name="Murat C."/>
            <person name="Sun H."/>
            <person name="Tunlid A."/>
            <person name="Henrissat B."/>
            <person name="Grigoriev I.V."/>
            <person name="Hibbett D.S."/>
            <person name="Martin F."/>
            <person name="Nordberg H.P."/>
            <person name="Cantor M.N."/>
            <person name="Hua S.X."/>
        </authorList>
    </citation>
    <scope>NUCLEOTIDE SEQUENCE [LARGE SCALE GENOMIC DNA]</scope>
    <source>
        <strain evidence="1 2">MAFF 305830</strain>
    </source>
</reference>
<dbReference type="PANTHER" id="PTHR17901:SF14">
    <property type="entry name" value="MAGNESIUM-DEPENDENT PHOSPHATASE 1"/>
    <property type="match status" value="1"/>
</dbReference>
<accession>A0A0C3B0U3</accession>
<dbReference type="EMBL" id="KN824284">
    <property type="protein sequence ID" value="KIM30390.1"/>
    <property type="molecule type" value="Genomic_DNA"/>
</dbReference>
<sequence length="193" mass="21834">MNGADCLPSLIAFDIDYTLWDLWIDTHVQAPFRRTGNTLNQVLDRYNQEIAFYPDVSKILHDISGKTTLALCSRTNAPDYARDVLRLLLVPPPPNDPDADGAPPEPKRAFDYFPQKEIYPGSKINHFKALHRKTGIPYSEMLFYDDESRNKDVESLGVTFVLVSSGLNSRSFWGGVEKWRKKNPVVTSSDGEV</sequence>
<dbReference type="Proteomes" id="UP000054097">
    <property type="component" value="Unassembled WGS sequence"/>
</dbReference>
<dbReference type="GO" id="GO:0003993">
    <property type="term" value="F:acid phosphatase activity"/>
    <property type="evidence" value="ECO:0007669"/>
    <property type="project" value="TreeGrafter"/>
</dbReference>
<dbReference type="NCBIfam" id="TIGR01685">
    <property type="entry name" value="MDP-1"/>
    <property type="match status" value="1"/>
</dbReference>
<evidence type="ECO:0000313" key="1">
    <source>
        <dbReference type="EMBL" id="KIM30390.1"/>
    </source>
</evidence>
<evidence type="ECO:0000313" key="2">
    <source>
        <dbReference type="Proteomes" id="UP000054097"/>
    </source>
</evidence>
<dbReference type="AlphaFoldDB" id="A0A0C3B0U3"/>
<proteinExistence type="predicted"/>
<dbReference type="Gene3D" id="3.40.50.1000">
    <property type="entry name" value="HAD superfamily/HAD-like"/>
    <property type="match status" value="1"/>
</dbReference>
<dbReference type="SFLD" id="SFLDG01131">
    <property type="entry name" value="C1.5.2:_MDP_Like"/>
    <property type="match status" value="1"/>
</dbReference>